<evidence type="ECO:0000256" key="1">
    <source>
        <dbReference type="SAM" id="MobiDB-lite"/>
    </source>
</evidence>
<evidence type="ECO:0000313" key="3">
    <source>
        <dbReference type="EMBL" id="KAG2172716.1"/>
    </source>
</evidence>
<feature type="transmembrane region" description="Helical" evidence="2">
    <location>
        <begin position="344"/>
        <end position="365"/>
    </location>
</feature>
<feature type="region of interest" description="Disordered" evidence="1">
    <location>
        <begin position="114"/>
        <end position="136"/>
    </location>
</feature>
<evidence type="ECO:0000313" key="4">
    <source>
        <dbReference type="Proteomes" id="UP000654370"/>
    </source>
</evidence>
<feature type="compositionally biased region" description="Polar residues" evidence="1">
    <location>
        <begin position="114"/>
        <end position="127"/>
    </location>
</feature>
<name>A0A8H7U712_MORIS</name>
<keyword evidence="2" id="KW-0812">Transmembrane</keyword>
<dbReference type="AlphaFoldDB" id="A0A8H7U712"/>
<reference evidence="3" key="1">
    <citation type="submission" date="2020-12" db="EMBL/GenBank/DDBJ databases">
        <title>Metabolic potential, ecology and presence of endohyphal bacteria is reflected in genomic diversity of Mucoromycotina.</title>
        <authorList>
            <person name="Muszewska A."/>
            <person name="Okrasinska A."/>
            <person name="Steczkiewicz K."/>
            <person name="Drgas O."/>
            <person name="Orlowska M."/>
            <person name="Perlinska-Lenart U."/>
            <person name="Aleksandrzak-Piekarczyk T."/>
            <person name="Szatraj K."/>
            <person name="Zielenkiewicz U."/>
            <person name="Pilsyk S."/>
            <person name="Malc E."/>
            <person name="Mieczkowski P."/>
            <person name="Kruszewska J.S."/>
            <person name="Biernat P."/>
            <person name="Pawlowska J."/>
        </authorList>
    </citation>
    <scope>NUCLEOTIDE SEQUENCE</scope>
    <source>
        <strain evidence="3">WA0000067209</strain>
    </source>
</reference>
<comment type="caution">
    <text evidence="3">The sequence shown here is derived from an EMBL/GenBank/DDBJ whole genome shotgun (WGS) entry which is preliminary data.</text>
</comment>
<organism evidence="3 4">
    <name type="scientific">Mortierella isabellina</name>
    <name type="common">Filamentous fungus</name>
    <name type="synonym">Umbelopsis isabellina</name>
    <dbReference type="NCBI Taxonomy" id="91625"/>
    <lineage>
        <taxon>Eukaryota</taxon>
        <taxon>Fungi</taxon>
        <taxon>Fungi incertae sedis</taxon>
        <taxon>Mucoromycota</taxon>
        <taxon>Mucoromycotina</taxon>
        <taxon>Umbelopsidomycetes</taxon>
        <taxon>Umbelopsidales</taxon>
        <taxon>Umbelopsidaceae</taxon>
        <taxon>Umbelopsis</taxon>
    </lineage>
</organism>
<keyword evidence="4" id="KW-1185">Reference proteome</keyword>
<proteinExistence type="predicted"/>
<dbReference type="OrthoDB" id="2351030at2759"/>
<keyword evidence="2" id="KW-0472">Membrane</keyword>
<dbReference type="Proteomes" id="UP000654370">
    <property type="component" value="Unassembled WGS sequence"/>
</dbReference>
<protein>
    <submittedName>
        <fullName evidence="3">Uncharacterized protein</fullName>
    </submittedName>
</protein>
<gene>
    <name evidence="3" type="ORF">INT43_000063</name>
</gene>
<sequence>MVDRWSAIILAQTWGKHMVIGQHYLVKFRNFSFSWIWSLKTLKLNISWGERNDSGMYSEVSFVPLTSSSLLIDWPSKSNNEHDLYHSQLLTATPRPQSNIRLFRQSDAFRQSDSSTVVTVKTPQNRSSLKRPPSAISNTSISHPQAIFQKALVRPNTFPGTEKAPKLTVHGHRFTVDWPVNYQQLLRTFSPGRNDSWPRSWLLKTPKFDSKIMVNPYYRPDSYVPLFQHSCATISTTSSKRSSGATYIDIQSIDTPRSYKSMNFDDNYDEHCVFSMQATLFALGFLLFPCWWIGGFYCRSPGRINKKARSWTARSTWVLAGTIDKTTQRSELTYPQLFHVLNRLMAILSAIWLIVAISIIIWYYVGVAHGLWQPWDARALDSSRLDHMNRLAKMNIAS</sequence>
<feature type="transmembrane region" description="Helical" evidence="2">
    <location>
        <begin position="278"/>
        <end position="298"/>
    </location>
</feature>
<evidence type="ECO:0000256" key="2">
    <source>
        <dbReference type="SAM" id="Phobius"/>
    </source>
</evidence>
<dbReference type="EMBL" id="JAEPQZ010000016">
    <property type="protein sequence ID" value="KAG2172716.1"/>
    <property type="molecule type" value="Genomic_DNA"/>
</dbReference>
<accession>A0A8H7U712</accession>
<keyword evidence="2" id="KW-1133">Transmembrane helix</keyword>